<accession>A0A7K0GN27</accession>
<dbReference type="GO" id="GO:0008745">
    <property type="term" value="F:N-acetylmuramoyl-L-alanine amidase activity"/>
    <property type="evidence" value="ECO:0007669"/>
    <property type="project" value="InterPro"/>
</dbReference>
<dbReference type="RefSeq" id="WP_151877623.1">
    <property type="nucleotide sequence ID" value="NZ_WKLT01000047.1"/>
</dbReference>
<evidence type="ECO:0000259" key="1">
    <source>
        <dbReference type="Pfam" id="PF01510"/>
    </source>
</evidence>
<comment type="caution">
    <text evidence="2">The sequence shown here is derived from an EMBL/GenBank/DDBJ whole genome shotgun (WGS) entry which is preliminary data.</text>
</comment>
<dbReference type="AlphaFoldDB" id="A0A7K0GN27"/>
<dbReference type="CDD" id="cd06583">
    <property type="entry name" value="PGRP"/>
    <property type="match status" value="1"/>
</dbReference>
<organism evidence="2 3">
    <name type="scientific">Parabacteroides distasonis</name>
    <dbReference type="NCBI Taxonomy" id="823"/>
    <lineage>
        <taxon>Bacteria</taxon>
        <taxon>Pseudomonadati</taxon>
        <taxon>Bacteroidota</taxon>
        <taxon>Bacteroidia</taxon>
        <taxon>Bacteroidales</taxon>
        <taxon>Tannerellaceae</taxon>
        <taxon>Parabacteroides</taxon>
    </lineage>
</organism>
<dbReference type="Proteomes" id="UP000463337">
    <property type="component" value="Unassembled WGS sequence"/>
</dbReference>
<dbReference type="Pfam" id="PF01510">
    <property type="entry name" value="Amidase_2"/>
    <property type="match status" value="1"/>
</dbReference>
<dbReference type="SUPFAM" id="SSF55846">
    <property type="entry name" value="N-acetylmuramoyl-L-alanine amidase-like"/>
    <property type="match status" value="1"/>
</dbReference>
<name>A0A7K0GN27_PARDI</name>
<proteinExistence type="predicted"/>
<evidence type="ECO:0000313" key="3">
    <source>
        <dbReference type="Proteomes" id="UP000463337"/>
    </source>
</evidence>
<dbReference type="InterPro" id="IPR036505">
    <property type="entry name" value="Amidase/PGRP_sf"/>
</dbReference>
<dbReference type="InterPro" id="IPR002502">
    <property type="entry name" value="Amidase_domain"/>
</dbReference>
<feature type="domain" description="N-acetylmuramoyl-L-alanine amidase" evidence="1">
    <location>
        <begin position="20"/>
        <end position="159"/>
    </location>
</feature>
<protein>
    <recommendedName>
        <fullName evidence="1">N-acetylmuramoyl-L-alanine amidase domain-containing protein</fullName>
    </recommendedName>
</protein>
<dbReference type="Gene3D" id="3.40.80.10">
    <property type="entry name" value="Peptidoglycan recognition protein-like"/>
    <property type="match status" value="1"/>
</dbReference>
<dbReference type="GO" id="GO:0009253">
    <property type="term" value="P:peptidoglycan catabolic process"/>
    <property type="evidence" value="ECO:0007669"/>
    <property type="project" value="InterPro"/>
</dbReference>
<reference evidence="2 3" key="1">
    <citation type="journal article" date="2019" name="Nat. Med.">
        <title>A library of human gut bacterial isolates paired with longitudinal multiomics data enables mechanistic microbiome research.</title>
        <authorList>
            <person name="Poyet M."/>
            <person name="Groussin M."/>
            <person name="Gibbons S.M."/>
            <person name="Avila-Pacheco J."/>
            <person name="Jiang X."/>
            <person name="Kearney S.M."/>
            <person name="Perrotta A.R."/>
            <person name="Berdy B."/>
            <person name="Zhao S."/>
            <person name="Lieberman T.D."/>
            <person name="Swanson P.K."/>
            <person name="Smith M."/>
            <person name="Roesemann S."/>
            <person name="Alexander J.E."/>
            <person name="Rich S.A."/>
            <person name="Livny J."/>
            <person name="Vlamakis H."/>
            <person name="Clish C."/>
            <person name="Bullock K."/>
            <person name="Deik A."/>
            <person name="Scott J."/>
            <person name="Pierce K.A."/>
            <person name="Xavier R.J."/>
            <person name="Alm E.J."/>
        </authorList>
    </citation>
    <scope>NUCLEOTIDE SEQUENCE [LARGE SCALE GENOMIC DNA]</scope>
    <source>
        <strain evidence="2 3">BIOML-A41</strain>
    </source>
</reference>
<sequence>MAEYPGAARAGVSPNRSDRQGKVRLFIVHHYAGTQDPESAWKRSMSSNDRSVSPNYQVNADGSVFEIVPPDRFRAWTTGTIDHQAVTCETQNTSGAPTWGISRESHEAIAHLIAWAAQRYGFPIQRGQVDDGNVVEVPGVVGHRETPAGEATGTACPGPSMDLDWIVSRARQIASGSPAGAETKEWDEMATKDEVKDAMRDVLNERSFGAASIVPLTDGGIYLVSGITGRHAHIENPYHLTLIQRALKNNSNDTMVGAELAIVRGYLTAVNPPPLAEVDTAALAAKLGEIDDDADAATIEAAVKRAIASAVTEIRLSVPAK</sequence>
<dbReference type="EMBL" id="WKLT01000047">
    <property type="protein sequence ID" value="MRY60569.1"/>
    <property type="molecule type" value="Genomic_DNA"/>
</dbReference>
<evidence type="ECO:0000313" key="2">
    <source>
        <dbReference type="EMBL" id="MRY60569.1"/>
    </source>
</evidence>
<gene>
    <name evidence="2" type="ORF">GKD59_22280</name>
</gene>